<dbReference type="SUPFAM" id="SSF54001">
    <property type="entry name" value="Cysteine proteinases"/>
    <property type="match status" value="1"/>
</dbReference>
<evidence type="ECO:0000256" key="1">
    <source>
        <dbReference type="ARBA" id="ARBA00007074"/>
    </source>
</evidence>
<dbReference type="InterPro" id="IPR041382">
    <property type="entry name" value="SH3_16"/>
</dbReference>
<dbReference type="Proteomes" id="UP000307244">
    <property type="component" value="Unassembled WGS sequence"/>
</dbReference>
<name>A0A4U1CSR3_9SPHI</name>
<accession>A0A4U1CSR3</accession>
<dbReference type="GO" id="GO:0006508">
    <property type="term" value="P:proteolysis"/>
    <property type="evidence" value="ECO:0007669"/>
    <property type="project" value="UniProtKB-KW"/>
</dbReference>
<dbReference type="EMBL" id="SWBQ01000001">
    <property type="protein sequence ID" value="TKC08778.1"/>
    <property type="molecule type" value="Genomic_DNA"/>
</dbReference>
<dbReference type="AlphaFoldDB" id="A0A4U1CSR3"/>
<organism evidence="7 8">
    <name type="scientific">Pedobacter frigoris</name>
    <dbReference type="NCBI Taxonomy" id="2571272"/>
    <lineage>
        <taxon>Bacteria</taxon>
        <taxon>Pseudomonadati</taxon>
        <taxon>Bacteroidota</taxon>
        <taxon>Sphingobacteriia</taxon>
        <taxon>Sphingobacteriales</taxon>
        <taxon>Sphingobacteriaceae</taxon>
        <taxon>Pedobacter</taxon>
    </lineage>
</organism>
<gene>
    <name evidence="7" type="ORF">FA047_01365</name>
</gene>
<keyword evidence="8" id="KW-1185">Reference proteome</keyword>
<dbReference type="OrthoDB" id="9813368at2"/>
<dbReference type="InterPro" id="IPR000064">
    <property type="entry name" value="NLP_P60_dom"/>
</dbReference>
<evidence type="ECO:0000259" key="5">
    <source>
        <dbReference type="PROSITE" id="PS51781"/>
    </source>
</evidence>
<dbReference type="Pfam" id="PF18348">
    <property type="entry name" value="SH3_16"/>
    <property type="match status" value="1"/>
</dbReference>
<dbReference type="Pfam" id="PF00877">
    <property type="entry name" value="NLPC_P60"/>
    <property type="match status" value="1"/>
</dbReference>
<dbReference type="PANTHER" id="PTHR47053">
    <property type="entry name" value="MUREIN DD-ENDOPEPTIDASE MEPH-RELATED"/>
    <property type="match status" value="1"/>
</dbReference>
<evidence type="ECO:0000256" key="3">
    <source>
        <dbReference type="ARBA" id="ARBA00022801"/>
    </source>
</evidence>
<keyword evidence="2" id="KW-0645">Protease</keyword>
<evidence type="ECO:0000256" key="4">
    <source>
        <dbReference type="ARBA" id="ARBA00022807"/>
    </source>
</evidence>
<feature type="domain" description="NlpC/P60" evidence="6">
    <location>
        <begin position="131"/>
        <end position="259"/>
    </location>
</feature>
<dbReference type="Gene3D" id="2.30.30.40">
    <property type="entry name" value="SH3 Domains"/>
    <property type="match status" value="1"/>
</dbReference>
<dbReference type="Gene3D" id="3.90.1720.10">
    <property type="entry name" value="endopeptidase domain like (from Nostoc punctiforme)"/>
    <property type="match status" value="1"/>
</dbReference>
<evidence type="ECO:0000313" key="8">
    <source>
        <dbReference type="Proteomes" id="UP000307244"/>
    </source>
</evidence>
<dbReference type="PROSITE" id="PS51781">
    <property type="entry name" value="SH3B"/>
    <property type="match status" value="1"/>
</dbReference>
<keyword evidence="3" id="KW-0378">Hydrolase</keyword>
<dbReference type="InterPro" id="IPR051202">
    <property type="entry name" value="Peptidase_C40"/>
</dbReference>
<dbReference type="InterPro" id="IPR003646">
    <property type="entry name" value="SH3-like_bac-type"/>
</dbReference>
<sequence>MELQYGICKVAVAQLRAEPSDRAEISTQLLFGDHVEIIEKTEKWWRIKNAYDGYEGWMDFKQLDNVQADVWDKLDNYKHLTPASLNNTVIGPDGSAYYLSPGSNLPLYQDGYCYLGDEKFKVEFNPGTVSPSTKEDLITTATFFQNVPYLWGGKNLYGIDCSGFMQIVFKLNGIKLKRDAWQQAEQGSVVDFLQEVEPGDVAFFDNDEGRITHVGMMLNATEIIHASGKVRIDKMDNQGIYNAELGRYTHKLRIIKRFA</sequence>
<keyword evidence="4" id="KW-0788">Thiol protease</keyword>
<dbReference type="InterPro" id="IPR038765">
    <property type="entry name" value="Papain-like_cys_pep_sf"/>
</dbReference>
<evidence type="ECO:0000259" key="6">
    <source>
        <dbReference type="PROSITE" id="PS51935"/>
    </source>
</evidence>
<dbReference type="GO" id="GO:0008234">
    <property type="term" value="F:cysteine-type peptidase activity"/>
    <property type="evidence" value="ECO:0007669"/>
    <property type="project" value="UniProtKB-KW"/>
</dbReference>
<dbReference type="RefSeq" id="WP_136834197.1">
    <property type="nucleotide sequence ID" value="NZ_SWBQ01000001.1"/>
</dbReference>
<dbReference type="PROSITE" id="PS51935">
    <property type="entry name" value="NLPC_P60"/>
    <property type="match status" value="1"/>
</dbReference>
<evidence type="ECO:0000313" key="7">
    <source>
        <dbReference type="EMBL" id="TKC08778.1"/>
    </source>
</evidence>
<comment type="similarity">
    <text evidence="1">Belongs to the peptidase C40 family.</text>
</comment>
<protein>
    <submittedName>
        <fullName evidence="7">NlpC/P60 family protein</fullName>
    </submittedName>
</protein>
<dbReference type="PANTHER" id="PTHR47053:SF1">
    <property type="entry name" value="MUREIN DD-ENDOPEPTIDASE MEPH-RELATED"/>
    <property type="match status" value="1"/>
</dbReference>
<proteinExistence type="inferred from homology"/>
<evidence type="ECO:0000256" key="2">
    <source>
        <dbReference type="ARBA" id="ARBA00022670"/>
    </source>
</evidence>
<reference evidence="7 8" key="1">
    <citation type="submission" date="2019-04" db="EMBL/GenBank/DDBJ databases">
        <title>Pedobacter sp. RP-3-15 sp. nov., isolated from Arctic soil.</title>
        <authorList>
            <person name="Dahal R.H."/>
            <person name="Kim D.-U."/>
        </authorList>
    </citation>
    <scope>NUCLEOTIDE SEQUENCE [LARGE SCALE GENOMIC DNA]</scope>
    <source>
        <strain evidence="7 8">RP-3-15</strain>
    </source>
</reference>
<feature type="domain" description="SH3b" evidence="5">
    <location>
        <begin position="3"/>
        <end position="67"/>
    </location>
</feature>
<comment type="caution">
    <text evidence="7">The sequence shown here is derived from an EMBL/GenBank/DDBJ whole genome shotgun (WGS) entry which is preliminary data.</text>
</comment>